<evidence type="ECO:0000259" key="2">
    <source>
        <dbReference type="Pfam" id="PF01345"/>
    </source>
</evidence>
<dbReference type="KEGG" id="tig:THII_0260"/>
<name>A0A090AH24_9GAMM</name>
<evidence type="ECO:0000313" key="3">
    <source>
        <dbReference type="EMBL" id="BAP54557.1"/>
    </source>
</evidence>
<dbReference type="SUPFAM" id="SSF50969">
    <property type="entry name" value="YVTN repeat-like/Quinoprotein amine dehydrogenase"/>
    <property type="match status" value="1"/>
</dbReference>
<dbReference type="SUPFAM" id="SSF75011">
    <property type="entry name" value="3-carboxy-cis,cis-mucoante lactonizing enzyme"/>
    <property type="match status" value="1"/>
</dbReference>
<dbReference type="Gene3D" id="2.60.40.1170">
    <property type="entry name" value="Mu homology domain, subdomain B"/>
    <property type="match status" value="2"/>
</dbReference>
<dbReference type="SMART" id="SM00320">
    <property type="entry name" value="WD40"/>
    <property type="match status" value="7"/>
</dbReference>
<dbReference type="PANTHER" id="PTHR34819:SF3">
    <property type="entry name" value="CELL SURFACE PROTEIN"/>
    <property type="match status" value="1"/>
</dbReference>
<gene>
    <name evidence="3" type="ORF">THII_0260</name>
</gene>
<dbReference type="SUPFAM" id="SSF50956">
    <property type="entry name" value="Thermostable phytase (3-phytase)"/>
    <property type="match status" value="1"/>
</dbReference>
<dbReference type="HOGENOM" id="CLU_229994_0_0_6"/>
<dbReference type="PANTHER" id="PTHR34819">
    <property type="entry name" value="LARGE CYSTEINE-RICH PERIPLASMIC PROTEIN OMCB"/>
    <property type="match status" value="1"/>
</dbReference>
<dbReference type="Pfam" id="PF00400">
    <property type="entry name" value="WD40"/>
    <property type="match status" value="1"/>
</dbReference>
<dbReference type="SUPFAM" id="SSF69318">
    <property type="entry name" value="Integrin alpha N-terminal domain"/>
    <property type="match status" value="1"/>
</dbReference>
<feature type="domain" description="DUF11" evidence="2">
    <location>
        <begin position="396"/>
        <end position="512"/>
    </location>
</feature>
<dbReference type="Pfam" id="PF10282">
    <property type="entry name" value="Lactonase"/>
    <property type="match status" value="3"/>
</dbReference>
<reference evidence="3 4" key="1">
    <citation type="journal article" date="2014" name="ISME J.">
        <title>Ecophysiology of Thioploca ingrica as revealed by the complete genome sequence supplemented with proteomic evidence.</title>
        <authorList>
            <person name="Kojima H."/>
            <person name="Ogura Y."/>
            <person name="Yamamoto N."/>
            <person name="Togashi T."/>
            <person name="Mori H."/>
            <person name="Watanabe T."/>
            <person name="Nemoto F."/>
            <person name="Kurokawa K."/>
            <person name="Hayashi T."/>
            <person name="Fukui M."/>
        </authorList>
    </citation>
    <scope>NUCLEOTIDE SEQUENCE [LARGE SCALE GENOMIC DNA]</scope>
</reference>
<feature type="domain" description="DUF11" evidence="2">
    <location>
        <begin position="1631"/>
        <end position="1749"/>
    </location>
</feature>
<dbReference type="InterPro" id="IPR015943">
    <property type="entry name" value="WD40/YVTN_repeat-like_dom_sf"/>
</dbReference>
<feature type="domain" description="DUF11" evidence="2">
    <location>
        <begin position="1015"/>
        <end position="1135"/>
    </location>
</feature>
<dbReference type="InterPro" id="IPR047589">
    <property type="entry name" value="DUF11_rpt"/>
</dbReference>
<dbReference type="InterPro" id="IPR019405">
    <property type="entry name" value="Lactonase_7-beta_prop"/>
</dbReference>
<feature type="domain" description="DUF11" evidence="2">
    <location>
        <begin position="647"/>
        <end position="762"/>
    </location>
</feature>
<feature type="domain" description="DUF11" evidence="2">
    <location>
        <begin position="774"/>
        <end position="880"/>
    </location>
</feature>
<organism evidence="3 4">
    <name type="scientific">Thioploca ingrica</name>
    <dbReference type="NCBI Taxonomy" id="40754"/>
    <lineage>
        <taxon>Bacteria</taxon>
        <taxon>Pseudomonadati</taxon>
        <taxon>Pseudomonadota</taxon>
        <taxon>Gammaproteobacteria</taxon>
        <taxon>Thiotrichales</taxon>
        <taxon>Thiotrichaceae</taxon>
        <taxon>Thioploca</taxon>
    </lineage>
</organism>
<keyword evidence="1" id="KW-1133">Transmembrane helix</keyword>
<dbReference type="NCBIfam" id="TIGR01451">
    <property type="entry name" value="B_ant_repeat"/>
    <property type="match status" value="7"/>
</dbReference>
<feature type="domain" description="DUF11" evidence="2">
    <location>
        <begin position="1511"/>
        <end position="1625"/>
    </location>
</feature>
<dbReference type="InterPro" id="IPR011044">
    <property type="entry name" value="Quino_amine_DH_bsu"/>
</dbReference>
<evidence type="ECO:0000256" key="1">
    <source>
        <dbReference type="SAM" id="Phobius"/>
    </source>
</evidence>
<evidence type="ECO:0000313" key="4">
    <source>
        <dbReference type="Proteomes" id="UP000031623"/>
    </source>
</evidence>
<dbReference type="InterPro" id="IPR051172">
    <property type="entry name" value="Chlamydia_OmcB"/>
</dbReference>
<dbReference type="InterPro" id="IPR001434">
    <property type="entry name" value="OmcB-like_DUF11"/>
</dbReference>
<accession>A0A090AH24</accession>
<proteinExistence type="predicted"/>
<sequence length="2432" mass="255801">MTLFTSRIEVHWIIRYILWLFLLFGNWLSVAWSEVPTSVNLTLIDTKINGIDNVTGLNQVNSVAISSDGRHLYATSFDGAITVFSRDNGSGKLSWVQTVNNSDLDNNGLNGASAVLVSPDSKHVYVASALDKAVVVFTRDQTTGKLTLVEIQQDGSSGGDGLEGANALAMSADNLRLYVTAVNDNALTVFARNVNSGGLTFLSKQQQGLTTPTHVTVSQDNVFIYVTNSNSVSRFTRNPTQGEIAYVDTLSSSGVDGVADLNGAQSMTISPDNNQAYIVSSDNSALLAFSRDASGKLTFLQTYRNNDNGIKGLGGAHSVVVSPDGRLVYVAGMNNSAIAVFNRDTNTGLLSFNNLVQNSSSLDGVTAVTTSPDGNHIYTAATFSKAISAFTTKSTDLEITLTSSEKVPINSPLTYNITVNNKGGEPATGITLIDTLPTGVTFAPIQSTQGCSYDANTNQVTCSLGELQPNTTASALVTVITPATVTTSTLTNKVAVTANQADSNSANNTAEKSTQLSETVSKADLKAEISTNLETASINSPLIYTVTVTNQGPDLANKVVLTSTLPTGVIYDATKSASFCTNTAGTVSCQLGTMEVNKPVQVAIHVTTPGTPGTLNFTTRVNSDDFDPTSTNNTASKTINVANLQFDLVIVDAVANPSTNINVGSDLTYTVTVANNGPTQASEVTLTTTLPSQVSYISSTPACTQVQGQVTCVLGNLNANANQKVVITARAVQISTNISNTFSVSASGQDTNGSNNSKAVTLGSIVGQIADFVVTVDDGGKTVLVGGSVTYAITITNNGNTDDSVVLNVGLTGKNVTIGTIEGKSCGTGPSFSCQIGVIAAGKSEKVTVQATPNELGNITLTAKAEGKAFDPNPSNNTVTKETAVSDKQIDLGVTIAAVPNPAFLAKNLIYTITVTNIDTNNQATGVTVTQELPPGVTFVAAKATQGQCTQTNNLVTCPLGPLDPNGNAKIDTEVTPQSTGKLKSTVTVNSAVFDPQPANDTASIEVEVSQFKADLSLIITDTPDPAAINDPLTYTFTVTNNGPDPVTNIELVSTLPQGITIKTPAQLTPAAVGGNCLDMDVAREIHCTIPTLPNQGTATMTLVVTPTVLGELTNSAYVKGKEFDDNEENNKVTAVTQINNPTTLFLVETQKNGVAGIQGLEGINALTVSLDGQYVYAAGFTDNALVVFKREESDGRLKFFQVIHNDANGVTGLTNASSVSVSPDNAFVYVTGFKDTAVAVFSRDAVSGVLNFVEVQKNGAAGVQGLGGAFAILATTKQVYVAGSSDDAIAIFNRDSKTGQLSFQEAINFADASQSLDGVNALAVSPDGLYLFAASLNSNRLSVFRRDSESGALSLIQTLTNNVAGVQGLEQASGVIVSPDGKQVYTVGKGNDNAITVFQQDPQTGVLGFVEVHRNGIEGVTGLNGVEDLAISPRGDYVYVVSSTDNAVAVFRRDLTTGRLTFVDRRIDGIDGVDGLASARAVAVSPSGAHIYVAGFGDNAIAVLSVATADLNLVMSDGEDPVNVGDNVAYTLTLTNNGPHQATGILLTEQLPENINLMSSSPSQGQCLTAEKQLQCTLGSLKAGSNLTLSLVVATSEPGELSQTMTVIANEFDPTPVNVTETTQVTAKADLWVNIDATPTIARIQTPVTYTITITNDGPHPAKDITLQNEIPNGVQFNSAQLSPESTPCDFDVDKRTVNCAIAELATGANRIVTLIVTPTQEGATLESIATVNASTFDPNLLNNTAKQAMEVLVNIIEETYDNDGKKLENYIIGPTGAVIGGSIAGTIDNQGLISNAWILPNTLISGGKLSKTITNEGIIENVQLLSGTTINGGILRGTITGFPTDLAMINARIAAGTQLSYVIIGSNSQVDPQVKLGEGVTFKSSANIPEGIDLTSLFPFIIEPITQSKAVNLAMDVVAGEGLTLLAAINAIPELRENDLTFSQSLTTGYLSLSLADGEQMILIPLRISQLAATTPPQMTEHSDGSVTFVVQGGRLILAYPAPQSPTDLQTVLENLGLNQVQAEADGNLTIFAQNQFQTRPDLHTQQISPLLPLGLEATPSPLVQGSSLFVLRFVDTENKHRQQFFYPTPAHQEELYLALQGFPGASAVEFYNTGKVSVKIGARTYSGVFDYPVKTGNANTVTQLLPVPDKNGDGSEDIRVLYANGDQQLVYLLPFPEIAEEIQAIPAVQSTGYVVSQDIQGNLLLIQGNNRLLMTTTNLKQLDKATPAQMTINSDGSAEFITNSGLQALTQPIVQEMTSLKNAVRGLGITTIVTESNGNLSLPVTTTRSFNARPALRSTPTWLAMPLGLNTVPTSLPGVLTTMLVFRDETGTKRQQLIYPAAKYPDNLYQFFARQPSVETVTFDNDGTVLVRGGSFNLHGIFDYVVTNTGTPTGGIQFSSTTDINGDGITDFAVIYANGERQVIYQIPQ</sequence>
<dbReference type="InterPro" id="IPR013783">
    <property type="entry name" value="Ig-like_fold"/>
</dbReference>
<feature type="domain" description="DUF11" evidence="2">
    <location>
        <begin position="891"/>
        <end position="1007"/>
    </location>
</feature>
<keyword evidence="4" id="KW-1185">Reference proteome</keyword>
<keyword evidence="1" id="KW-0472">Membrane</keyword>
<dbReference type="Gene3D" id="2.130.10.10">
    <property type="entry name" value="YVTN repeat-like/Quinoprotein amine dehydrogenase"/>
    <property type="match status" value="6"/>
</dbReference>
<feature type="transmembrane region" description="Helical" evidence="1">
    <location>
        <begin position="12"/>
        <end position="32"/>
    </location>
</feature>
<keyword evidence="1" id="KW-0812">Transmembrane</keyword>
<dbReference type="Pfam" id="PF01345">
    <property type="entry name" value="DUF11"/>
    <property type="match status" value="8"/>
</dbReference>
<dbReference type="EMBL" id="AP014633">
    <property type="protein sequence ID" value="BAP54557.1"/>
    <property type="molecule type" value="Genomic_DNA"/>
</dbReference>
<dbReference type="OrthoDB" id="5618952at2"/>
<feature type="domain" description="DUF11" evidence="2">
    <location>
        <begin position="524"/>
        <end position="639"/>
    </location>
</feature>
<dbReference type="InterPro" id="IPR028994">
    <property type="entry name" value="Integrin_alpha_N"/>
</dbReference>
<dbReference type="Gene3D" id="2.60.40.10">
    <property type="entry name" value="Immunoglobulins"/>
    <property type="match status" value="4"/>
</dbReference>
<dbReference type="Proteomes" id="UP000031623">
    <property type="component" value="Chromosome"/>
</dbReference>
<dbReference type="InterPro" id="IPR001680">
    <property type="entry name" value="WD40_rpt"/>
</dbReference>
<dbReference type="STRING" id="40754.THII_0260"/>
<protein>
    <submittedName>
        <fullName evidence="3">Conserved repeat protein</fullName>
    </submittedName>
</protein>